<feature type="compositionally biased region" description="Polar residues" evidence="8">
    <location>
        <begin position="639"/>
        <end position="661"/>
    </location>
</feature>
<feature type="region of interest" description="Disordered" evidence="8">
    <location>
        <begin position="962"/>
        <end position="1029"/>
    </location>
</feature>
<dbReference type="STRING" id="6526.A0A2C9LKI2"/>
<feature type="compositionally biased region" description="Basic and acidic residues" evidence="8">
    <location>
        <begin position="195"/>
        <end position="213"/>
    </location>
</feature>
<keyword evidence="5" id="KW-0862">Zinc</keyword>
<name>A0A2C9LKI2_BIOGL</name>
<dbReference type="InterPro" id="IPR036236">
    <property type="entry name" value="Znf_C2H2_sf"/>
</dbReference>
<feature type="region of interest" description="Disordered" evidence="8">
    <location>
        <begin position="48"/>
        <end position="73"/>
    </location>
</feature>
<dbReference type="PROSITE" id="PS00028">
    <property type="entry name" value="ZINC_FINGER_C2H2_1"/>
    <property type="match status" value="3"/>
</dbReference>
<dbReference type="GO" id="GO:0008270">
    <property type="term" value="F:zinc ion binding"/>
    <property type="evidence" value="ECO:0007669"/>
    <property type="project" value="UniProtKB-KW"/>
</dbReference>
<dbReference type="Proteomes" id="UP000076420">
    <property type="component" value="Unassembled WGS sequence"/>
</dbReference>
<evidence type="ECO:0000256" key="5">
    <source>
        <dbReference type="ARBA" id="ARBA00022833"/>
    </source>
</evidence>
<feature type="compositionally biased region" description="Basic residues" evidence="8">
    <location>
        <begin position="1578"/>
        <end position="1590"/>
    </location>
</feature>
<feature type="compositionally biased region" description="Basic and acidic residues" evidence="8">
    <location>
        <begin position="792"/>
        <end position="801"/>
    </location>
</feature>
<dbReference type="GO" id="GO:0005634">
    <property type="term" value="C:nucleus"/>
    <property type="evidence" value="ECO:0007669"/>
    <property type="project" value="UniProtKB-SubCell"/>
</dbReference>
<comment type="subcellular location">
    <subcellularLocation>
        <location evidence="1">Nucleus</location>
    </subcellularLocation>
</comment>
<evidence type="ECO:0000256" key="4">
    <source>
        <dbReference type="ARBA" id="ARBA00022771"/>
    </source>
</evidence>
<protein>
    <recommendedName>
        <fullName evidence="9">C2H2-type domain-containing protein</fullName>
    </recommendedName>
</protein>
<accession>A0A2C9LKI2</accession>
<organism evidence="10 11">
    <name type="scientific">Biomphalaria glabrata</name>
    <name type="common">Bloodfluke planorb</name>
    <name type="synonym">Freshwater snail</name>
    <dbReference type="NCBI Taxonomy" id="6526"/>
    <lineage>
        <taxon>Eukaryota</taxon>
        <taxon>Metazoa</taxon>
        <taxon>Spiralia</taxon>
        <taxon>Lophotrochozoa</taxon>
        <taxon>Mollusca</taxon>
        <taxon>Gastropoda</taxon>
        <taxon>Heterobranchia</taxon>
        <taxon>Euthyneura</taxon>
        <taxon>Panpulmonata</taxon>
        <taxon>Hygrophila</taxon>
        <taxon>Lymnaeoidea</taxon>
        <taxon>Planorbidae</taxon>
        <taxon>Biomphalaria</taxon>
    </lineage>
</organism>
<keyword evidence="3" id="KW-0677">Repeat</keyword>
<feature type="compositionally biased region" description="Basic and acidic residues" evidence="8">
    <location>
        <begin position="1669"/>
        <end position="1692"/>
    </location>
</feature>
<feature type="region of interest" description="Disordered" evidence="8">
    <location>
        <begin position="352"/>
        <end position="371"/>
    </location>
</feature>
<feature type="compositionally biased region" description="Polar residues" evidence="8">
    <location>
        <begin position="549"/>
        <end position="558"/>
    </location>
</feature>
<feature type="compositionally biased region" description="Polar residues" evidence="8">
    <location>
        <begin position="1154"/>
        <end position="1165"/>
    </location>
</feature>
<feature type="compositionally biased region" description="Polar residues" evidence="8">
    <location>
        <begin position="1549"/>
        <end position="1571"/>
    </location>
</feature>
<dbReference type="KEGG" id="bgt:106054768"/>
<dbReference type="Gene3D" id="3.30.160.60">
    <property type="entry name" value="Classic Zinc Finger"/>
    <property type="match status" value="1"/>
</dbReference>
<feature type="compositionally biased region" description="Basic and acidic residues" evidence="8">
    <location>
        <begin position="311"/>
        <end position="328"/>
    </location>
</feature>
<keyword evidence="2" id="KW-0479">Metal-binding</keyword>
<keyword evidence="6" id="KW-0539">Nucleus</keyword>
<dbReference type="EnsemblMetazoa" id="BGLB031994-RA">
    <property type="protein sequence ID" value="BGLB031994-PA"/>
    <property type="gene ID" value="BGLB031994"/>
</dbReference>
<dbReference type="VEuPathDB" id="VectorBase:BGLB031994"/>
<feature type="compositionally biased region" description="Basic and acidic residues" evidence="8">
    <location>
        <begin position="118"/>
        <end position="141"/>
    </location>
</feature>
<evidence type="ECO:0000256" key="3">
    <source>
        <dbReference type="ARBA" id="ARBA00022737"/>
    </source>
</evidence>
<evidence type="ECO:0000256" key="1">
    <source>
        <dbReference type="ARBA" id="ARBA00004123"/>
    </source>
</evidence>
<evidence type="ECO:0000256" key="6">
    <source>
        <dbReference type="ARBA" id="ARBA00023242"/>
    </source>
</evidence>
<feature type="compositionally biased region" description="Low complexity" evidence="8">
    <location>
        <begin position="1642"/>
        <end position="1652"/>
    </location>
</feature>
<feature type="region of interest" description="Disordered" evidence="8">
    <location>
        <begin position="1485"/>
        <end position="1623"/>
    </location>
</feature>
<dbReference type="RefSeq" id="XP_013066234.2">
    <property type="nucleotide sequence ID" value="XM_013210780.2"/>
</dbReference>
<feature type="compositionally biased region" description="Basic and acidic residues" evidence="8">
    <location>
        <begin position="1020"/>
        <end position="1029"/>
    </location>
</feature>
<keyword evidence="4 7" id="KW-0863">Zinc-finger</keyword>
<feature type="compositionally biased region" description="Polar residues" evidence="8">
    <location>
        <begin position="613"/>
        <end position="625"/>
    </location>
</feature>
<dbReference type="InterPro" id="IPR013087">
    <property type="entry name" value="Znf_C2H2_type"/>
</dbReference>
<feature type="region of interest" description="Disordered" evidence="8">
    <location>
        <begin position="1642"/>
        <end position="1692"/>
    </location>
</feature>
<feature type="compositionally biased region" description="Pro residues" evidence="8">
    <location>
        <begin position="270"/>
        <end position="282"/>
    </location>
</feature>
<evidence type="ECO:0000259" key="9">
    <source>
        <dbReference type="PROSITE" id="PS50157"/>
    </source>
</evidence>
<feature type="compositionally biased region" description="Basic and acidic residues" evidence="8">
    <location>
        <begin position="174"/>
        <end position="186"/>
    </location>
</feature>
<feature type="compositionally biased region" description="Polar residues" evidence="8">
    <location>
        <begin position="727"/>
        <end position="741"/>
    </location>
</feature>
<feature type="compositionally biased region" description="Polar residues" evidence="8">
    <location>
        <begin position="1531"/>
        <end position="1541"/>
    </location>
</feature>
<reference evidence="10" key="1">
    <citation type="submission" date="2020-05" db="UniProtKB">
        <authorList>
            <consortium name="EnsemblMetazoa"/>
        </authorList>
    </citation>
    <scope>IDENTIFICATION</scope>
    <source>
        <strain evidence="10">BB02</strain>
    </source>
</reference>
<feature type="region of interest" description="Disordered" evidence="8">
    <location>
        <begin position="1083"/>
        <end position="1194"/>
    </location>
</feature>
<evidence type="ECO:0000313" key="11">
    <source>
        <dbReference type="Proteomes" id="UP000076420"/>
    </source>
</evidence>
<proteinExistence type="predicted"/>
<feature type="compositionally biased region" description="Basic and acidic residues" evidence="8">
    <location>
        <begin position="888"/>
        <end position="905"/>
    </location>
</feature>
<feature type="compositionally biased region" description="Polar residues" evidence="8">
    <location>
        <begin position="482"/>
        <end position="492"/>
    </location>
</feature>
<evidence type="ECO:0000256" key="8">
    <source>
        <dbReference type="SAM" id="MobiDB-lite"/>
    </source>
</evidence>
<feature type="compositionally biased region" description="Basic and acidic residues" evidence="8">
    <location>
        <begin position="393"/>
        <end position="429"/>
    </location>
</feature>
<feature type="compositionally biased region" description="Polar residues" evidence="8">
    <location>
        <begin position="299"/>
        <end position="309"/>
    </location>
</feature>
<feature type="compositionally biased region" description="Polar residues" evidence="8">
    <location>
        <begin position="1110"/>
        <end position="1128"/>
    </location>
</feature>
<feature type="region of interest" description="Disordered" evidence="8">
    <location>
        <begin position="118"/>
        <end position="283"/>
    </location>
</feature>
<feature type="region of interest" description="Disordered" evidence="8">
    <location>
        <begin position="458"/>
        <end position="572"/>
    </location>
</feature>
<feature type="compositionally biased region" description="Basic and acidic residues" evidence="8">
    <location>
        <begin position="531"/>
        <end position="548"/>
    </location>
</feature>
<dbReference type="PANTHER" id="PTHR24406">
    <property type="entry name" value="TRANSCRIPTIONAL REPRESSOR CTCFL-RELATED"/>
    <property type="match status" value="1"/>
</dbReference>
<dbReference type="PROSITE" id="PS50157">
    <property type="entry name" value="ZINC_FINGER_C2H2_2"/>
    <property type="match status" value="2"/>
</dbReference>
<dbReference type="SMART" id="SM00355">
    <property type="entry name" value="ZnF_C2H2"/>
    <property type="match status" value="4"/>
</dbReference>
<feature type="compositionally biased region" description="Basic and acidic residues" evidence="8">
    <location>
        <begin position="1597"/>
        <end position="1610"/>
    </location>
</feature>
<evidence type="ECO:0000313" key="10">
    <source>
        <dbReference type="EnsemblMetazoa" id="BGLB031994-PA"/>
    </source>
</evidence>
<dbReference type="OrthoDB" id="6102286at2759"/>
<feature type="region of interest" description="Disordered" evidence="8">
    <location>
        <begin position="714"/>
        <end position="947"/>
    </location>
</feature>
<dbReference type="InterPro" id="IPR050888">
    <property type="entry name" value="ZnF_C2H2-type_TF"/>
</dbReference>
<feature type="compositionally biased region" description="Basic and acidic residues" evidence="8">
    <location>
        <begin position="915"/>
        <end position="929"/>
    </location>
</feature>
<dbReference type="SUPFAM" id="SSF57667">
    <property type="entry name" value="beta-beta-alpha zinc fingers"/>
    <property type="match status" value="1"/>
</dbReference>
<feature type="compositionally biased region" description="Basic and acidic residues" evidence="8">
    <location>
        <begin position="847"/>
        <end position="865"/>
    </location>
</feature>
<feature type="domain" description="C2H2-type" evidence="9">
    <location>
        <begin position="1372"/>
        <end position="1404"/>
    </location>
</feature>
<gene>
    <name evidence="10" type="primary">106054768</name>
</gene>
<feature type="region of interest" description="Disordered" evidence="8">
    <location>
        <begin position="1420"/>
        <end position="1443"/>
    </location>
</feature>
<sequence>MGQQISAAAESTGHHHAHLALGESQAKIESGDSGAKSLPRRGHSGLVIPTASLVPAKADGFGPGDKSGNKTDQEIGRMSIRAAIDTFIENCLSSSNENSEKHIGDELDGVNGLGRLNEDFRGVKNNDLKSGKKSPGEHSESGVESISSDSTDIQEAYQEDAEEKQLVIDCDGSSETKVKVEPKEGSHNSPLDGLVRAKFEKGREPKKETESGKKPMFSPSMEKQPFPLYVQDHLKKPGQDQQEIDCQSKDALQPQGQSISLEMAKKSNESPPPGGSEFPLPPVRLQTLIDKVLDQSLTNQVLDNSNQPLDSKLKKLERPLTSDDRNKEMVLPNSNKKGPINDVLVPEMKEAIMTGDKRESDSKSSKNTLSFKDHIEKVLMESFLSYEEEEQQDALKRGENPDDISKAPVHEDLDTDRQNTKKEAARPGAERPVNVQDIVDRVISQTQVISKLMTPEGQTIVQPPPVTAHHAQPHPAQPHPSNKYQSSSTPTKALQEAQRYAVHKEQQSSNIGRKRGRPRLGSPGIWPANDSGKDAKAAYAEQRAREYRNSQGPQSHHLPQQLPHLPTHQDRLAGTSVHGNLARAPLPVEYGHQTSPAYGMTGPSVYQHRHSQQRQPGLDQSQASKSGMPPGIVPASSAYHHSSQESFHSRGANLQQQPQVRSHQHHGHPKPPPPLILADNISEKNSLSRIVPVSHMPTKSCSCHSCVSHFSQSTAPHAGQKQERTGESQSHYPPYQLTSRRNLPHPPGAESLRPVLTISGQNPFPTHAIIPSYVSGHRQHDGPPSNQQSGNRDSRYYDNKGRNPSPGHFPAYNSQMTIRQDVGYSESARMPGRLDTRYPDKSPISRQDSRYPENFHMPNRQESRYSENNQVPSRESKYSENVQALGRQENRYLDSGHVPRQDTRYPENSQPSGRTEARYTDHMPRHLEPYDLTDPAGHDKGAQPIIVDPASSPAHVRLAEVPASSEGDQPLDLSVKPVVSGSKELRRKPSDLALEVSGHESRQSYRTVTSELPAGSNYLDYERGPSGHHLQRLENSVDRILPQNPLPQFRQTTSQPALMDIRERHNNVPLSSLRERHMAAPQLLHPPESPSHKSVRHALPSPSLPPPSQHVMNSSASPVGHPYSSTMSPGGLHRLDSSPNIQHFHTSDSHLKQSETVAQRPSSHSSDVEARIVPSSGQRSPSPDESEAQRMGVSKHEPIQNIIGSHPPSDILYLICRLCRQTYGSPYGFRKHFRNQHGFEPKAEHTIVQTISATKTAMANSVESLPQSPVIEYNSAYEDGKRDFTGQPRDIAGQPNFVGLEDIKSDYTKYLECPECQQLFRLNDFGSYKRHCRQHSLHRMSGPFACHECQKCFSEPSLLQEHLETHSTFTTSVCGICQNYFSSPAYLAEHIKAAHQLVYPGDRPDKASSLSDGNKRIKEELSPQPEALQSAPEISELGSSQGRATANHLPLTKRHKQFSPANYAQMFTVHTPKGLEIEKLPADGVVTTASPDSSYDDCQPGSAGAQVDTPAGESESARLVTGQGVKAPGLTKTSSSDILRSQSKDDTESNSSDCSANLESQSAEGVQTNSSEDIDKFYKHKKYSRYRKRSSPTNLPEPDKKIAKIEENSSTKEPGASITSSASVTSTFNSGVILQDCESSCQQSEDSNSSSCFKSPCDDVKKQTGASADKAKSKVEDAVKTGSEDAGTKFKWDRLTRSQAGKAFQPVSYTSS</sequence>
<feature type="region of interest" description="Disordered" evidence="8">
    <location>
        <begin position="383"/>
        <end position="437"/>
    </location>
</feature>
<evidence type="ECO:0000256" key="7">
    <source>
        <dbReference type="PROSITE-ProRule" id="PRU00042"/>
    </source>
</evidence>
<feature type="region of interest" description="Disordered" evidence="8">
    <location>
        <begin position="590"/>
        <end position="676"/>
    </location>
</feature>
<evidence type="ECO:0000256" key="2">
    <source>
        <dbReference type="ARBA" id="ARBA00022723"/>
    </source>
</evidence>
<dbReference type="VEuPathDB" id="VectorBase:BGLAX_032342"/>
<feature type="domain" description="C2H2-type" evidence="9">
    <location>
        <begin position="1344"/>
        <end position="1367"/>
    </location>
</feature>
<feature type="compositionally biased region" description="Basic and acidic residues" evidence="8">
    <location>
        <begin position="352"/>
        <end position="364"/>
    </location>
</feature>
<feature type="region of interest" description="Disordered" evidence="8">
    <location>
        <begin position="299"/>
        <end position="345"/>
    </location>
</feature>